<evidence type="ECO:0000313" key="3">
    <source>
        <dbReference type="Proteomes" id="UP000527315"/>
    </source>
</evidence>
<proteinExistence type="predicted"/>
<dbReference type="InterPro" id="IPR027434">
    <property type="entry name" value="Homing_endonucl"/>
</dbReference>
<feature type="domain" description="Homing endonuclease LAGLIDADG" evidence="1">
    <location>
        <begin position="7"/>
        <end position="126"/>
    </location>
</feature>
<dbReference type="EMBL" id="DUFJ01000035">
    <property type="protein sequence ID" value="HIH32883.1"/>
    <property type="molecule type" value="Genomic_DNA"/>
</dbReference>
<accession>A0A7J4KSB3</accession>
<dbReference type="PANTHER" id="PTHR36181">
    <property type="entry name" value="INTRON-ENCODED ENDONUCLEASE AI3-RELATED"/>
    <property type="match status" value="1"/>
</dbReference>
<gene>
    <name evidence="2" type="ORF">HA227_01390</name>
</gene>
<dbReference type="InterPro" id="IPR004860">
    <property type="entry name" value="LAGLIDADG_dom"/>
</dbReference>
<dbReference type="GO" id="GO:0004519">
    <property type="term" value="F:endonuclease activity"/>
    <property type="evidence" value="ECO:0007669"/>
    <property type="project" value="InterPro"/>
</dbReference>
<dbReference type="Pfam" id="PF00961">
    <property type="entry name" value="LAGLIDADG_1"/>
    <property type="match status" value="1"/>
</dbReference>
<organism evidence="2 3">
    <name type="scientific">Candidatus Iainarchaeum sp</name>
    <dbReference type="NCBI Taxonomy" id="3101447"/>
    <lineage>
        <taxon>Archaea</taxon>
        <taxon>Candidatus Iainarchaeota</taxon>
        <taxon>Candidatus Iainarchaeia</taxon>
        <taxon>Candidatus Iainarchaeales</taxon>
        <taxon>Candidatus Iainarchaeaceae</taxon>
        <taxon>Candidatus Iainarchaeum</taxon>
    </lineage>
</organism>
<dbReference type="InterPro" id="IPR051289">
    <property type="entry name" value="LAGLIDADG_Endonuclease"/>
</dbReference>
<reference evidence="3" key="1">
    <citation type="journal article" date="2020" name="bioRxiv">
        <title>A rank-normalized archaeal taxonomy based on genome phylogeny resolves widespread incomplete and uneven classifications.</title>
        <authorList>
            <person name="Rinke C."/>
            <person name="Chuvochina M."/>
            <person name="Mussig A.J."/>
            <person name="Chaumeil P.-A."/>
            <person name="Waite D.W."/>
            <person name="Whitman W.B."/>
            <person name="Parks D.H."/>
            <person name="Hugenholtz P."/>
        </authorList>
    </citation>
    <scope>NUCLEOTIDE SEQUENCE [LARGE SCALE GENOMIC DNA]</scope>
</reference>
<evidence type="ECO:0000259" key="1">
    <source>
        <dbReference type="Pfam" id="PF00961"/>
    </source>
</evidence>
<evidence type="ECO:0000313" key="2">
    <source>
        <dbReference type="EMBL" id="HIH32883.1"/>
    </source>
</evidence>
<name>A0A7J4KSB3_9ARCH</name>
<dbReference type="AlphaFoldDB" id="A0A7J4KSB3"/>
<dbReference type="SUPFAM" id="SSF55608">
    <property type="entry name" value="Homing endonucleases"/>
    <property type="match status" value="1"/>
</dbReference>
<dbReference type="PANTHER" id="PTHR36181:SF2">
    <property type="entry name" value="INTRON-ENCODED ENDONUCLEASE AI3-RELATED"/>
    <property type="match status" value="1"/>
</dbReference>
<dbReference type="Gene3D" id="3.10.28.10">
    <property type="entry name" value="Homing endonucleases"/>
    <property type="match status" value="1"/>
</dbReference>
<dbReference type="Proteomes" id="UP000527315">
    <property type="component" value="Unassembled WGS sequence"/>
</dbReference>
<sequence>MISIDRILGFVEGEGCFSIMMQKNIDRKPRKTLRKNKRVSALPFRVVPNFRITACEKDRKMLEEIKEALGIGAIYTQNRTKYNQNHNPVSYYYTRNFEEALKVKEFFKDKEFLTTKGQDFQQWCKCLEIIQKGQHLTKKGLLEICTIRDQMNTRKNKNTRTFEMVKDILEKNPEHIEAHQNQTNLVHNTFVGSESWFENKKGRRLFHTQEEQTPASQG</sequence>
<protein>
    <recommendedName>
        <fullName evidence="1">Homing endonuclease LAGLIDADG domain-containing protein</fullName>
    </recommendedName>
</protein>
<comment type="caution">
    <text evidence="2">The sequence shown here is derived from an EMBL/GenBank/DDBJ whole genome shotgun (WGS) entry which is preliminary data.</text>
</comment>